<evidence type="ECO:0000256" key="2">
    <source>
        <dbReference type="ARBA" id="ARBA00022801"/>
    </source>
</evidence>
<sequence>MAGATEATSPWIIRFHPVPEPRVRLVCFPHAGGSASYYFPVSRVLSSAAEVLVLQYPGRQDRRDTPFIDSITELADAVTAELRGGPDIPTALFGHSMGATLAFEVARRLERHGEKPLALFASGRRAPAEVKDEGLHKSTDAELIEHVAQLSGTGVEVLRDPDIVRMILPVMRSDYRAAETYRYQPGEKLTCPVYALTGDNDPQVSTVEADAWTHYTDGPFEKKVFEGGHFFFTTGPEKPLAYVAECLAALTSGTA</sequence>
<dbReference type="AlphaFoldDB" id="D7F1P1"/>
<name>D7F1P1_9ACTN</name>
<evidence type="ECO:0000256" key="1">
    <source>
        <dbReference type="ARBA" id="ARBA00007169"/>
    </source>
</evidence>
<dbReference type="Pfam" id="PF00975">
    <property type="entry name" value="Thioesterase"/>
    <property type="match status" value="1"/>
</dbReference>
<feature type="domain" description="Thioesterase TesA-like" evidence="3">
    <location>
        <begin position="26"/>
        <end position="213"/>
    </location>
</feature>
<accession>D7F1P1</accession>
<protein>
    <submittedName>
        <fullName evidence="4">Putative type II thioesterase</fullName>
    </submittedName>
</protein>
<evidence type="ECO:0000259" key="3">
    <source>
        <dbReference type="SMART" id="SM00824"/>
    </source>
</evidence>
<dbReference type="Gene3D" id="3.40.50.1820">
    <property type="entry name" value="alpha/beta hydrolase"/>
    <property type="match status" value="1"/>
</dbReference>
<dbReference type="SMART" id="SM00824">
    <property type="entry name" value="PKS_TE"/>
    <property type="match status" value="1"/>
</dbReference>
<comment type="similarity">
    <text evidence="1">Belongs to the thioesterase family.</text>
</comment>
<dbReference type="PANTHER" id="PTHR11487">
    <property type="entry name" value="THIOESTERASE"/>
    <property type="match status" value="1"/>
</dbReference>
<organism evidence="4">
    <name type="scientific">Streptomyces longisporoflavus</name>
    <dbReference type="NCBI Taxonomy" id="28044"/>
    <lineage>
        <taxon>Bacteria</taxon>
        <taxon>Bacillati</taxon>
        <taxon>Actinomycetota</taxon>
        <taxon>Actinomycetes</taxon>
        <taxon>Kitasatosporales</taxon>
        <taxon>Streptomycetaceae</taxon>
        <taxon>Streptomyces</taxon>
    </lineage>
</organism>
<dbReference type="InterPro" id="IPR012223">
    <property type="entry name" value="TEII"/>
</dbReference>
<evidence type="ECO:0000313" key="4">
    <source>
        <dbReference type="EMBL" id="ACR50794.1"/>
    </source>
</evidence>
<dbReference type="GO" id="GO:0016787">
    <property type="term" value="F:hydrolase activity"/>
    <property type="evidence" value="ECO:0007669"/>
    <property type="project" value="UniProtKB-KW"/>
</dbReference>
<dbReference type="InterPro" id="IPR001031">
    <property type="entry name" value="Thioesterase"/>
</dbReference>
<dbReference type="GO" id="GO:0008610">
    <property type="term" value="P:lipid biosynthetic process"/>
    <property type="evidence" value="ECO:0007669"/>
    <property type="project" value="TreeGrafter"/>
</dbReference>
<proteinExistence type="inferred from homology"/>
<dbReference type="PANTHER" id="PTHR11487:SF0">
    <property type="entry name" value="S-ACYL FATTY ACID SYNTHASE THIOESTERASE, MEDIUM CHAIN"/>
    <property type="match status" value="1"/>
</dbReference>
<gene>
    <name evidence="4" type="primary">tsn20a</name>
</gene>
<dbReference type="InterPro" id="IPR020802">
    <property type="entry name" value="TesA-like"/>
</dbReference>
<dbReference type="EMBL" id="FJ462704">
    <property type="protein sequence ID" value="ACR50794.1"/>
    <property type="molecule type" value="Genomic_DNA"/>
</dbReference>
<reference evidence="4" key="1">
    <citation type="submission" date="2008-11" db="EMBL/GenBank/DDBJ databases">
        <title>Different origins of the tetronate ring in near mirror-image antibiotics:evidence for convergent evolution?</title>
        <authorList>
            <person name="Demydchuk Y.A."/>
            <person name="Sun Y."/>
            <person name="Leadlay P.F."/>
        </authorList>
    </citation>
    <scope>NUCLEOTIDE SEQUENCE</scope>
    <source>
        <strain evidence="4">NCIMB 11426</strain>
    </source>
</reference>
<dbReference type="SUPFAM" id="SSF53474">
    <property type="entry name" value="alpha/beta-Hydrolases"/>
    <property type="match status" value="1"/>
</dbReference>
<keyword evidence="2" id="KW-0378">Hydrolase</keyword>
<dbReference type="InterPro" id="IPR029058">
    <property type="entry name" value="AB_hydrolase_fold"/>
</dbReference>